<feature type="region of interest" description="Disordered" evidence="1">
    <location>
        <begin position="154"/>
        <end position="193"/>
    </location>
</feature>
<dbReference type="PANTHER" id="PTHR39335">
    <property type="entry name" value="BLL4220 PROTEIN"/>
    <property type="match status" value="1"/>
</dbReference>
<feature type="compositionally biased region" description="Low complexity" evidence="1">
    <location>
        <begin position="262"/>
        <end position="271"/>
    </location>
</feature>
<comment type="caution">
    <text evidence="2">The sequence shown here is derived from an EMBL/GenBank/DDBJ whole genome shotgun (WGS) entry which is preliminary data.</text>
</comment>
<accession>A0A563DP90</accession>
<reference evidence="2 3" key="1">
    <citation type="submission" date="2019-05" db="EMBL/GenBank/DDBJ databases">
        <authorList>
            <person name="Lee S.D."/>
        </authorList>
    </citation>
    <scope>NUCLEOTIDE SEQUENCE [LARGE SCALE GENOMIC DNA]</scope>
    <source>
        <strain evidence="2 3">C5-26</strain>
    </source>
</reference>
<evidence type="ECO:0000313" key="3">
    <source>
        <dbReference type="Proteomes" id="UP000320244"/>
    </source>
</evidence>
<feature type="compositionally biased region" description="Gly residues" evidence="1">
    <location>
        <begin position="250"/>
        <end position="261"/>
    </location>
</feature>
<feature type="region of interest" description="Disordered" evidence="1">
    <location>
        <begin position="63"/>
        <end position="87"/>
    </location>
</feature>
<evidence type="ECO:0000256" key="1">
    <source>
        <dbReference type="SAM" id="MobiDB-lite"/>
    </source>
</evidence>
<feature type="compositionally biased region" description="Low complexity" evidence="1">
    <location>
        <begin position="63"/>
        <end position="86"/>
    </location>
</feature>
<dbReference type="EMBL" id="VCQV01000107">
    <property type="protein sequence ID" value="TWP31979.1"/>
    <property type="molecule type" value="Genomic_DNA"/>
</dbReference>
<feature type="compositionally biased region" description="Pro residues" evidence="1">
    <location>
        <begin position="224"/>
        <end position="238"/>
    </location>
</feature>
<reference evidence="2 3" key="2">
    <citation type="submission" date="2019-08" db="EMBL/GenBank/DDBJ databases">
        <title>Jejuicoccus antrihumi gen. nov., sp. nov., a new member of the family Dermacoccaceae isolated from a cave.</title>
        <authorList>
            <person name="Schumann P."/>
            <person name="Kim I.S."/>
        </authorList>
    </citation>
    <scope>NUCLEOTIDE SEQUENCE [LARGE SCALE GENOMIC DNA]</scope>
    <source>
        <strain evidence="2 3">C5-26</strain>
    </source>
</reference>
<dbReference type="OrthoDB" id="597632at2"/>
<name>A0A563DP90_9MICO</name>
<feature type="region of interest" description="Disordered" evidence="1">
    <location>
        <begin position="208"/>
        <end position="271"/>
    </location>
</feature>
<dbReference type="AlphaFoldDB" id="A0A563DP90"/>
<organism evidence="2 3">
    <name type="scientific">Leekyejoonella antrihumi</name>
    <dbReference type="NCBI Taxonomy" id="1660198"/>
    <lineage>
        <taxon>Bacteria</taxon>
        <taxon>Bacillati</taxon>
        <taxon>Actinomycetota</taxon>
        <taxon>Actinomycetes</taxon>
        <taxon>Micrococcales</taxon>
        <taxon>Dermacoccaceae</taxon>
        <taxon>Leekyejoonella</taxon>
    </lineage>
</organism>
<dbReference type="PANTHER" id="PTHR39335:SF1">
    <property type="entry name" value="BLL4220 PROTEIN"/>
    <property type="match status" value="1"/>
</dbReference>
<sequence>MTDEPFGGAIRMPGIELIRTRRVSDHWRSDMRTSRGARHSVVVAVGVATLALAGCGVASSTKQAGSAASGPSVHVSASAAPPATHAPRPPIIKTVTIGERLTSLGVALVDPHGRTLYTYALDRNGVGACTGACAMAWPPVLVVRGARLGSRPMLPGRLRSTSRAGGGRQVTYDGHPLYTFSGDRRPGQTNGSGIKGVWFVALVNGTRPDPMSSEPPQVVSHAPTPEPIAPEPTQPAPPTTSRVPTNPIPQGGGGDGDGDNNGGPSDNDGAT</sequence>
<proteinExistence type="predicted"/>
<keyword evidence="3" id="KW-1185">Reference proteome</keyword>
<gene>
    <name evidence="2" type="ORF">FGL98_24905</name>
</gene>
<dbReference type="InterPro" id="IPR005297">
    <property type="entry name" value="Lipoprotein_repeat"/>
</dbReference>
<evidence type="ECO:0008006" key="4">
    <source>
        <dbReference type="Google" id="ProtNLM"/>
    </source>
</evidence>
<dbReference type="GO" id="GO:0043448">
    <property type="term" value="P:alkane catabolic process"/>
    <property type="evidence" value="ECO:0007669"/>
    <property type="project" value="TreeGrafter"/>
</dbReference>
<evidence type="ECO:0000313" key="2">
    <source>
        <dbReference type="EMBL" id="TWP31979.1"/>
    </source>
</evidence>
<dbReference type="Pfam" id="PF03640">
    <property type="entry name" value="Lipoprotein_15"/>
    <property type="match status" value="2"/>
</dbReference>
<dbReference type="Proteomes" id="UP000320244">
    <property type="component" value="Unassembled WGS sequence"/>
</dbReference>
<protein>
    <recommendedName>
        <fullName evidence="4">Lipoprotein</fullName>
    </recommendedName>
</protein>